<organism evidence="2 3">
    <name type="scientific">Ciona savignyi</name>
    <name type="common">Pacific transparent sea squirt</name>
    <dbReference type="NCBI Taxonomy" id="51511"/>
    <lineage>
        <taxon>Eukaryota</taxon>
        <taxon>Metazoa</taxon>
        <taxon>Chordata</taxon>
        <taxon>Tunicata</taxon>
        <taxon>Ascidiacea</taxon>
        <taxon>Phlebobranchia</taxon>
        <taxon>Cionidae</taxon>
        <taxon>Ciona</taxon>
    </lineage>
</organism>
<protein>
    <submittedName>
        <fullName evidence="2">Uncharacterized protein</fullName>
    </submittedName>
</protein>
<keyword evidence="3" id="KW-1185">Reference proteome</keyword>
<reference evidence="2" key="3">
    <citation type="submission" date="2025-09" db="UniProtKB">
        <authorList>
            <consortium name="Ensembl"/>
        </authorList>
    </citation>
    <scope>IDENTIFICATION</scope>
</reference>
<sequence length="173" mass="18909">MSNPHIRSDDTFRLTESTNVTNLADEVFSENEEFSPACIDLDRVENFPGENEERSSMNCWLHAIEGIDKDGTKPSITASTASNSTFNLGKNHNRKSQLDHIGVAQSECESPFSSSQVEFILAEQAKVAHNDSSISLVDLDAMDDENFLNPSLVPAKLEVANLLGEATGTGLMF</sequence>
<dbReference type="Proteomes" id="UP000007875">
    <property type="component" value="Unassembled WGS sequence"/>
</dbReference>
<dbReference type="AlphaFoldDB" id="H2YUG7"/>
<evidence type="ECO:0000313" key="3">
    <source>
        <dbReference type="Proteomes" id="UP000007875"/>
    </source>
</evidence>
<dbReference type="Ensembl" id="ENSCSAVT00000009091.1">
    <property type="protein sequence ID" value="ENSCSAVP00000008977.1"/>
    <property type="gene ID" value="ENSCSAVG00000005314.1"/>
</dbReference>
<accession>H2YUG7</accession>
<reference evidence="2" key="2">
    <citation type="submission" date="2025-08" db="UniProtKB">
        <authorList>
            <consortium name="Ensembl"/>
        </authorList>
    </citation>
    <scope>IDENTIFICATION</scope>
</reference>
<feature type="region of interest" description="Disordered" evidence="1">
    <location>
        <begin position="72"/>
        <end position="91"/>
    </location>
</feature>
<evidence type="ECO:0000256" key="1">
    <source>
        <dbReference type="SAM" id="MobiDB-lite"/>
    </source>
</evidence>
<evidence type="ECO:0000313" key="2">
    <source>
        <dbReference type="Ensembl" id="ENSCSAVP00000008977.1"/>
    </source>
</evidence>
<reference evidence="3" key="1">
    <citation type="submission" date="2003-08" db="EMBL/GenBank/DDBJ databases">
        <authorList>
            <person name="Birren B."/>
            <person name="Nusbaum C."/>
            <person name="Abebe A."/>
            <person name="Abouelleil A."/>
            <person name="Adekoya E."/>
            <person name="Ait-zahra M."/>
            <person name="Allen N."/>
            <person name="Allen T."/>
            <person name="An P."/>
            <person name="Anderson M."/>
            <person name="Anderson S."/>
            <person name="Arachchi H."/>
            <person name="Armbruster J."/>
            <person name="Bachantsang P."/>
            <person name="Baldwin J."/>
            <person name="Barry A."/>
            <person name="Bayul T."/>
            <person name="Blitshsteyn B."/>
            <person name="Bloom T."/>
            <person name="Blye J."/>
            <person name="Boguslavskiy L."/>
            <person name="Borowsky M."/>
            <person name="Boukhgalter B."/>
            <person name="Brunache A."/>
            <person name="Butler J."/>
            <person name="Calixte N."/>
            <person name="Calvo S."/>
            <person name="Camarata J."/>
            <person name="Campo K."/>
            <person name="Chang J."/>
            <person name="Cheshatsang Y."/>
            <person name="Citroen M."/>
            <person name="Collymore A."/>
            <person name="Considine T."/>
            <person name="Cook A."/>
            <person name="Cooke P."/>
            <person name="Corum B."/>
            <person name="Cuomo C."/>
            <person name="David R."/>
            <person name="Dawoe T."/>
            <person name="Degray S."/>
            <person name="Dodge S."/>
            <person name="Dooley K."/>
            <person name="Dorje P."/>
            <person name="Dorjee K."/>
            <person name="Dorris L."/>
            <person name="Duffey N."/>
            <person name="Dupes A."/>
            <person name="Elkins T."/>
            <person name="Engels R."/>
            <person name="Erickson J."/>
            <person name="Farina A."/>
            <person name="Faro S."/>
            <person name="Ferreira P."/>
            <person name="Fischer H."/>
            <person name="Fitzgerald M."/>
            <person name="Foley K."/>
            <person name="Gage D."/>
            <person name="Galagan J."/>
            <person name="Gearin G."/>
            <person name="Gnerre S."/>
            <person name="Gnirke A."/>
            <person name="Goyette A."/>
            <person name="Graham J."/>
            <person name="Grandbois E."/>
            <person name="Gyaltsen K."/>
            <person name="Hafez N."/>
            <person name="Hagopian D."/>
            <person name="Hagos B."/>
            <person name="Hall J."/>
            <person name="Hatcher B."/>
            <person name="Heller A."/>
            <person name="Higgins H."/>
            <person name="Honan T."/>
            <person name="Horn A."/>
            <person name="Houde N."/>
            <person name="Hughes L."/>
            <person name="Hulme W."/>
            <person name="Husby E."/>
            <person name="Iliev I."/>
            <person name="Jaffe D."/>
            <person name="Jones C."/>
            <person name="Kamal M."/>
            <person name="Kamat A."/>
            <person name="Kamvysselis M."/>
            <person name="Karlsson E."/>
            <person name="Kells C."/>
            <person name="Kieu A."/>
            <person name="Kisner P."/>
            <person name="Kodira C."/>
            <person name="Kulbokas E."/>
            <person name="Labutti K."/>
            <person name="Lama D."/>
            <person name="Landers T."/>
            <person name="Leger J."/>
            <person name="Levine S."/>
            <person name="Lewis D."/>
            <person name="Lewis T."/>
            <person name="Lindblad-toh K."/>
            <person name="Liu X."/>
            <person name="Lokyitsang T."/>
            <person name="Lokyitsang Y."/>
            <person name="Lucien O."/>
            <person name="Lui A."/>
            <person name="Ma L.J."/>
            <person name="Mabbitt R."/>
            <person name="Macdonald J."/>
            <person name="Maclean C."/>
            <person name="Major J."/>
            <person name="Manning J."/>
            <person name="Marabella R."/>
            <person name="Maru K."/>
            <person name="Matthews C."/>
            <person name="Mauceli E."/>
            <person name="Mccarthy M."/>
            <person name="Mcdonough S."/>
            <person name="Mcghee T."/>
            <person name="Meldrim J."/>
            <person name="Meneus L."/>
            <person name="Mesirov J."/>
            <person name="Mihalev A."/>
            <person name="Mihova T."/>
            <person name="Mikkelsen T."/>
            <person name="Mlenga V."/>
            <person name="Moru K."/>
            <person name="Mozes J."/>
            <person name="Mulrain L."/>
            <person name="Munson G."/>
            <person name="Naylor J."/>
            <person name="Newes C."/>
            <person name="Nguyen C."/>
            <person name="Nguyen N."/>
            <person name="Nguyen T."/>
            <person name="Nicol R."/>
            <person name="Nielsen C."/>
            <person name="Nizzari M."/>
            <person name="Norbu C."/>
            <person name="Norbu N."/>
            <person name="O'donnell P."/>
            <person name="Okoawo O."/>
            <person name="O'leary S."/>
            <person name="Omotosho B."/>
            <person name="O'neill K."/>
            <person name="Osman S."/>
            <person name="Parker S."/>
            <person name="Perrin D."/>
            <person name="Phunkhang P."/>
            <person name="Piqani B."/>
            <person name="Purcell S."/>
            <person name="Rachupka T."/>
            <person name="Ramasamy U."/>
            <person name="Rameau R."/>
            <person name="Ray V."/>
            <person name="Raymond C."/>
            <person name="Retta R."/>
            <person name="Richardson S."/>
            <person name="Rise C."/>
            <person name="Rodriguez J."/>
            <person name="Rogers J."/>
            <person name="Rogov P."/>
            <person name="Rutman M."/>
            <person name="Schupbach R."/>
            <person name="Seaman C."/>
            <person name="Settipalli S."/>
            <person name="Sharpe T."/>
            <person name="Sheridan J."/>
            <person name="Sherpa N."/>
            <person name="Shi J."/>
            <person name="Smirnov S."/>
            <person name="Smith C."/>
            <person name="Sougnez C."/>
            <person name="Spencer B."/>
            <person name="Stalker J."/>
            <person name="Stange-thomann N."/>
            <person name="Stavropoulos S."/>
            <person name="Stetson K."/>
            <person name="Stone C."/>
            <person name="Stone S."/>
            <person name="Stubbs M."/>
            <person name="Talamas J."/>
            <person name="Tchuinga P."/>
            <person name="Tenzing P."/>
            <person name="Tesfaye S."/>
            <person name="Theodore J."/>
            <person name="Thoulutsang Y."/>
            <person name="Topham K."/>
            <person name="Towey S."/>
            <person name="Tsamla T."/>
            <person name="Tsomo N."/>
            <person name="Vallee D."/>
            <person name="Vassiliev H."/>
            <person name="Venkataraman V."/>
            <person name="Vinson J."/>
            <person name="Vo A."/>
            <person name="Wade C."/>
            <person name="Wang S."/>
            <person name="Wangchuk T."/>
            <person name="Wangdi T."/>
            <person name="Whittaker C."/>
            <person name="Wilkinson J."/>
            <person name="Wu Y."/>
            <person name="Wyman D."/>
            <person name="Yadav S."/>
            <person name="Yang S."/>
            <person name="Yang X."/>
            <person name="Yeager S."/>
            <person name="Yee E."/>
            <person name="Young G."/>
            <person name="Zainoun J."/>
            <person name="Zembeck L."/>
            <person name="Zimmer A."/>
            <person name="Zody M."/>
            <person name="Lander E."/>
        </authorList>
    </citation>
    <scope>NUCLEOTIDE SEQUENCE [LARGE SCALE GENOMIC DNA]</scope>
</reference>
<proteinExistence type="predicted"/>
<name>H2YUG7_CIOSA</name>
<feature type="compositionally biased region" description="Polar residues" evidence="1">
    <location>
        <begin position="74"/>
        <end position="90"/>
    </location>
</feature>
<dbReference type="HOGENOM" id="CLU_1551064_0_0_1"/>
<dbReference type="GeneTree" id="ENSGT00660000097239"/>